<dbReference type="AlphaFoldDB" id="A0A6A6KNE6"/>
<evidence type="ECO:0000313" key="2">
    <source>
        <dbReference type="EMBL" id="KAF2289533.1"/>
    </source>
</evidence>
<dbReference type="PANTHER" id="PTHR35046:SF18">
    <property type="entry name" value="RNA-DIRECTED DNA POLYMERASE"/>
    <property type="match status" value="1"/>
</dbReference>
<dbReference type="GO" id="GO:0003676">
    <property type="term" value="F:nucleic acid binding"/>
    <property type="evidence" value="ECO:0007669"/>
    <property type="project" value="InterPro"/>
</dbReference>
<comment type="caution">
    <text evidence="2">The sequence shown here is derived from an EMBL/GenBank/DDBJ whole genome shotgun (WGS) entry which is preliminary data.</text>
</comment>
<sequence length="318" mass="36349">MVMSVQKARNLALKAKMVIKQKPFKRYGENKFAAKRGKGKQHKELPIHVAPIQRKEPTIGRSKGNNSNAPKASNPYAKPTASKFYRCNEVGHRSNEYPKRKLVNIVESKPKDKEEEFCGPGEDDVEEEYEQEERVYMKPTKASKVEKRDFPSITNKPSNFVAKCKETKQVRLLVMKGKEGKKEEKPRQLPVEVKSLLEEFHDVVPNELPNKLPPIRDIQHHIALVPSVSLPNLLYYILSLRERNLIRSICKDRPKQWDFAIVQAEFAYKNVIHSAMGRTSFSIMYTKVSNHALDLVKLPKVPILSVAVGNLIEQAQSV</sequence>
<dbReference type="Gene3D" id="3.30.420.10">
    <property type="entry name" value="Ribonuclease H-like superfamily/Ribonuclease H"/>
    <property type="match status" value="1"/>
</dbReference>
<gene>
    <name evidence="2" type="ORF">GH714_036911</name>
</gene>
<protein>
    <submittedName>
        <fullName evidence="2">Uncharacterized protein</fullName>
    </submittedName>
</protein>
<keyword evidence="3" id="KW-1185">Reference proteome</keyword>
<reference evidence="2 3" key="1">
    <citation type="journal article" date="2020" name="Mol. Plant">
        <title>The Chromosome-Based Rubber Tree Genome Provides New Insights into Spurge Genome Evolution and Rubber Biosynthesis.</title>
        <authorList>
            <person name="Liu J."/>
            <person name="Shi C."/>
            <person name="Shi C.C."/>
            <person name="Li W."/>
            <person name="Zhang Q.J."/>
            <person name="Zhang Y."/>
            <person name="Li K."/>
            <person name="Lu H.F."/>
            <person name="Shi C."/>
            <person name="Zhu S.T."/>
            <person name="Xiao Z.Y."/>
            <person name="Nan H."/>
            <person name="Yue Y."/>
            <person name="Zhu X.G."/>
            <person name="Wu Y."/>
            <person name="Hong X.N."/>
            <person name="Fan G.Y."/>
            <person name="Tong Y."/>
            <person name="Zhang D."/>
            <person name="Mao C.L."/>
            <person name="Liu Y.L."/>
            <person name="Hao S.J."/>
            <person name="Liu W.Q."/>
            <person name="Lv M.Q."/>
            <person name="Zhang H.B."/>
            <person name="Liu Y."/>
            <person name="Hu-Tang G.R."/>
            <person name="Wang J.P."/>
            <person name="Wang J.H."/>
            <person name="Sun Y.H."/>
            <person name="Ni S.B."/>
            <person name="Chen W.B."/>
            <person name="Zhang X.C."/>
            <person name="Jiao Y.N."/>
            <person name="Eichler E.E."/>
            <person name="Li G.H."/>
            <person name="Liu X."/>
            <person name="Gao L.Z."/>
        </authorList>
    </citation>
    <scope>NUCLEOTIDE SEQUENCE [LARGE SCALE GENOMIC DNA]</scope>
    <source>
        <strain evidence="3">cv. GT1</strain>
        <tissue evidence="2">Leaf</tissue>
    </source>
</reference>
<proteinExistence type="predicted"/>
<feature type="region of interest" description="Disordered" evidence="1">
    <location>
        <begin position="55"/>
        <end position="78"/>
    </location>
</feature>
<organism evidence="2 3">
    <name type="scientific">Hevea brasiliensis</name>
    <name type="common">Para rubber tree</name>
    <name type="synonym">Siphonia brasiliensis</name>
    <dbReference type="NCBI Taxonomy" id="3981"/>
    <lineage>
        <taxon>Eukaryota</taxon>
        <taxon>Viridiplantae</taxon>
        <taxon>Streptophyta</taxon>
        <taxon>Embryophyta</taxon>
        <taxon>Tracheophyta</taxon>
        <taxon>Spermatophyta</taxon>
        <taxon>Magnoliopsida</taxon>
        <taxon>eudicotyledons</taxon>
        <taxon>Gunneridae</taxon>
        <taxon>Pentapetalae</taxon>
        <taxon>rosids</taxon>
        <taxon>fabids</taxon>
        <taxon>Malpighiales</taxon>
        <taxon>Euphorbiaceae</taxon>
        <taxon>Crotonoideae</taxon>
        <taxon>Micrandreae</taxon>
        <taxon>Hevea</taxon>
    </lineage>
</organism>
<dbReference type="EMBL" id="JAAGAX010000016">
    <property type="protein sequence ID" value="KAF2289533.1"/>
    <property type="molecule type" value="Genomic_DNA"/>
</dbReference>
<name>A0A6A6KNE6_HEVBR</name>
<dbReference type="InterPro" id="IPR036397">
    <property type="entry name" value="RNaseH_sf"/>
</dbReference>
<evidence type="ECO:0000256" key="1">
    <source>
        <dbReference type="SAM" id="MobiDB-lite"/>
    </source>
</evidence>
<dbReference type="PANTHER" id="PTHR35046">
    <property type="entry name" value="ZINC KNUCKLE (CCHC-TYPE) FAMILY PROTEIN"/>
    <property type="match status" value="1"/>
</dbReference>
<evidence type="ECO:0000313" key="3">
    <source>
        <dbReference type="Proteomes" id="UP000467840"/>
    </source>
</evidence>
<dbReference type="Proteomes" id="UP000467840">
    <property type="component" value="Chromosome 8"/>
</dbReference>
<accession>A0A6A6KNE6</accession>